<comment type="caution">
    <text evidence="3">The sequence shown here is derived from an EMBL/GenBank/DDBJ whole genome shotgun (WGS) entry which is preliminary data.</text>
</comment>
<sequence length="439" mass="48427">MLGSLLPSVLALILSIRMTSLIVKTKFLPTRGLSQSSLPPLITPNTSSPFQLSVATALSDLHLPPNLRTNSSSWEVYEVSSSVFSRLRKSFNIRPSSHLHRLQSPFRSFTPNSKGSTRRRDKTAFMFTEDGGYMIKTIQKRERDVLIRMLPTYEDHMGRGGSDSFLTRFLGVYDLERRKGWGGRKERTTVVVINSVFPADADFKEVYDLKGSTVGRRTGGGGGGVMKDLDLLEDVERERGEGKGRGGIGVGGRRKRRIMKQLRRDVEFLEREMVMDYSLLVGIMRGKKMGKGKGEEEGDGGGGGEELEEIKDLVERRGGRKRRKILRAGRGILAGFGKVGKGFGNKIAQAATAVFVGSSDGGPKVVVSGGTLSAIPCKRKGQRAVVYLGLIDFLQPWTGRKVAERQIKGMAGYDVRGVSCAHPRFYSERFLAFLEDVIS</sequence>
<gene>
    <name evidence="3" type="ORF">TrCOL_g9703</name>
</gene>
<keyword evidence="1" id="KW-0418">Kinase</keyword>
<keyword evidence="1" id="KW-0547">Nucleotide-binding</keyword>
<dbReference type="Gene3D" id="3.30.810.10">
    <property type="entry name" value="2-Layer Sandwich"/>
    <property type="match status" value="1"/>
</dbReference>
<dbReference type="OrthoDB" id="2129491at2759"/>
<dbReference type="InterPro" id="IPR002498">
    <property type="entry name" value="PInositol-4-P-4/5-kinase_core"/>
</dbReference>
<reference evidence="4" key="1">
    <citation type="journal article" date="2023" name="Commun. Biol.">
        <title>Genome analysis of Parmales, the sister group of diatoms, reveals the evolutionary specialization of diatoms from phago-mixotrophs to photoautotrophs.</title>
        <authorList>
            <person name="Ban H."/>
            <person name="Sato S."/>
            <person name="Yoshikawa S."/>
            <person name="Yamada K."/>
            <person name="Nakamura Y."/>
            <person name="Ichinomiya M."/>
            <person name="Sato N."/>
            <person name="Blanc-Mathieu R."/>
            <person name="Endo H."/>
            <person name="Kuwata A."/>
            <person name="Ogata H."/>
        </authorList>
    </citation>
    <scope>NUCLEOTIDE SEQUENCE [LARGE SCALE GENOMIC DNA]</scope>
</reference>
<evidence type="ECO:0000259" key="2">
    <source>
        <dbReference type="PROSITE" id="PS51455"/>
    </source>
</evidence>
<dbReference type="Pfam" id="PF01504">
    <property type="entry name" value="PIP5K"/>
    <property type="match status" value="1"/>
</dbReference>
<accession>A0A9W7LA43</accession>
<dbReference type="PANTHER" id="PTHR23086:SF8">
    <property type="entry name" value="PHOSPHATIDYLINOSITOL 5-PHOSPHATE 4-KINASE, ISOFORM A"/>
    <property type="match status" value="1"/>
</dbReference>
<dbReference type="InterPro" id="IPR023610">
    <property type="entry name" value="PInositol-4/5-P-5/4-kinase"/>
</dbReference>
<dbReference type="SUPFAM" id="SSF56104">
    <property type="entry name" value="SAICAR synthase-like"/>
    <property type="match status" value="1"/>
</dbReference>
<dbReference type="Proteomes" id="UP001165065">
    <property type="component" value="Unassembled WGS sequence"/>
</dbReference>
<dbReference type="GO" id="GO:0005886">
    <property type="term" value="C:plasma membrane"/>
    <property type="evidence" value="ECO:0007669"/>
    <property type="project" value="TreeGrafter"/>
</dbReference>
<dbReference type="Gene3D" id="3.30.800.10">
    <property type="entry name" value="Phosphatidylinositol Phosphate Kinase II Beta"/>
    <property type="match status" value="1"/>
</dbReference>
<evidence type="ECO:0000256" key="1">
    <source>
        <dbReference type="PROSITE-ProRule" id="PRU00781"/>
    </source>
</evidence>
<dbReference type="GO" id="GO:0016308">
    <property type="term" value="F:1-phosphatidylinositol-4-phosphate 5-kinase activity"/>
    <property type="evidence" value="ECO:0007669"/>
    <property type="project" value="TreeGrafter"/>
</dbReference>
<keyword evidence="1" id="KW-0808">Transferase</keyword>
<dbReference type="PROSITE" id="PS51455">
    <property type="entry name" value="PIPK"/>
    <property type="match status" value="1"/>
</dbReference>
<dbReference type="GO" id="GO:0005524">
    <property type="term" value="F:ATP binding"/>
    <property type="evidence" value="ECO:0007669"/>
    <property type="project" value="UniProtKB-UniRule"/>
</dbReference>
<keyword evidence="4" id="KW-1185">Reference proteome</keyword>
<dbReference type="InterPro" id="IPR027484">
    <property type="entry name" value="PInositol-4-P-5-kinase_N"/>
</dbReference>
<dbReference type="SMART" id="SM00330">
    <property type="entry name" value="PIPKc"/>
    <property type="match status" value="1"/>
</dbReference>
<dbReference type="AlphaFoldDB" id="A0A9W7LA43"/>
<dbReference type="GO" id="GO:0046854">
    <property type="term" value="P:phosphatidylinositol phosphate biosynthetic process"/>
    <property type="evidence" value="ECO:0007669"/>
    <property type="project" value="TreeGrafter"/>
</dbReference>
<evidence type="ECO:0000313" key="4">
    <source>
        <dbReference type="Proteomes" id="UP001165065"/>
    </source>
</evidence>
<feature type="domain" description="PIPK" evidence="2">
    <location>
        <begin position="13"/>
        <end position="438"/>
    </location>
</feature>
<protein>
    <recommendedName>
        <fullName evidence="2">PIPK domain-containing protein</fullName>
    </recommendedName>
</protein>
<name>A0A9W7LA43_9STRA</name>
<proteinExistence type="predicted"/>
<dbReference type="EMBL" id="BRYA01000192">
    <property type="protein sequence ID" value="GMI43438.1"/>
    <property type="molecule type" value="Genomic_DNA"/>
</dbReference>
<dbReference type="PANTHER" id="PTHR23086">
    <property type="entry name" value="PHOSPHATIDYLINOSITOL-4-PHOSPHATE 5-KINASE"/>
    <property type="match status" value="1"/>
</dbReference>
<dbReference type="CDD" id="cd00139">
    <property type="entry name" value="PIPKc"/>
    <property type="match status" value="1"/>
</dbReference>
<evidence type="ECO:0000313" key="3">
    <source>
        <dbReference type="EMBL" id="GMI43438.1"/>
    </source>
</evidence>
<dbReference type="InterPro" id="IPR027483">
    <property type="entry name" value="PInositol-4-P-4/5-kinase_C_sf"/>
</dbReference>
<organism evidence="3 4">
    <name type="scientific">Triparma columacea</name>
    <dbReference type="NCBI Taxonomy" id="722753"/>
    <lineage>
        <taxon>Eukaryota</taxon>
        <taxon>Sar</taxon>
        <taxon>Stramenopiles</taxon>
        <taxon>Ochrophyta</taxon>
        <taxon>Bolidophyceae</taxon>
        <taxon>Parmales</taxon>
        <taxon>Triparmaceae</taxon>
        <taxon>Triparma</taxon>
    </lineage>
</organism>
<keyword evidence="1" id="KW-0067">ATP-binding</keyword>